<feature type="region of interest" description="Disordered" evidence="3">
    <location>
        <begin position="88"/>
        <end position="114"/>
    </location>
</feature>
<dbReference type="GO" id="GO:0009102">
    <property type="term" value="P:biotin biosynthetic process"/>
    <property type="evidence" value="ECO:0007669"/>
    <property type="project" value="TreeGrafter"/>
</dbReference>
<organism evidence="4 5">
    <name type="scientific">Chaetomium fimeti</name>
    <dbReference type="NCBI Taxonomy" id="1854472"/>
    <lineage>
        <taxon>Eukaryota</taxon>
        <taxon>Fungi</taxon>
        <taxon>Dikarya</taxon>
        <taxon>Ascomycota</taxon>
        <taxon>Pezizomycotina</taxon>
        <taxon>Sordariomycetes</taxon>
        <taxon>Sordariomycetidae</taxon>
        <taxon>Sordariales</taxon>
        <taxon>Chaetomiaceae</taxon>
        <taxon>Chaetomium</taxon>
    </lineage>
</organism>
<protein>
    <submittedName>
        <fullName evidence="4">AAA domain-containing protein</fullName>
    </submittedName>
</protein>
<dbReference type="GO" id="GO:0005739">
    <property type="term" value="C:mitochondrion"/>
    <property type="evidence" value="ECO:0007669"/>
    <property type="project" value="TreeGrafter"/>
</dbReference>
<dbReference type="AlphaFoldDB" id="A0AAE0HAT8"/>
<keyword evidence="5" id="KW-1185">Reference proteome</keyword>
<dbReference type="RefSeq" id="XP_062656666.1">
    <property type="nucleotide sequence ID" value="XM_062799353.1"/>
</dbReference>
<dbReference type="GO" id="GO:0004141">
    <property type="term" value="F:dethiobiotin synthase activity"/>
    <property type="evidence" value="ECO:0007669"/>
    <property type="project" value="TreeGrafter"/>
</dbReference>
<keyword evidence="2" id="KW-0808">Transferase</keyword>
<sequence length="269" mass="29941">MPPQTQIQANGQPVVPVDTMGLRAVLVFGSIAGVGKTIVTTALCIEVEGRRAQRTWYLRPTTMNGDDTDARHVEAFCDAETQIVRQCGEENPDLDELESAPTRSNGNSHAHTVSDGDAVDDIMRFIGLCAGEARENGGWVFIEPPDGVMTPSFTGLPHAEEYRPLGFPVVLVGPSYHDGVSATISAFESLELRGYNVMALVVFREERWKNYRYLDQYFRRRHPSVRILTLPDVPTHRADAGEAFKEYYNTIYDCSILSPLISLLDTAYR</sequence>
<dbReference type="Pfam" id="PF13500">
    <property type="entry name" value="AAA_26"/>
    <property type="match status" value="1"/>
</dbReference>
<dbReference type="InterPro" id="IPR027417">
    <property type="entry name" value="P-loop_NTPase"/>
</dbReference>
<dbReference type="PANTHER" id="PTHR42684:SF3">
    <property type="entry name" value="ADENOSYLMETHIONINE-8-AMINO-7-OXONONANOATE AMINOTRANSFERASE"/>
    <property type="match status" value="1"/>
</dbReference>
<accession>A0AAE0HAT8</accession>
<reference evidence="4" key="2">
    <citation type="submission" date="2023-06" db="EMBL/GenBank/DDBJ databases">
        <authorList>
            <consortium name="Lawrence Berkeley National Laboratory"/>
            <person name="Haridas S."/>
            <person name="Hensen N."/>
            <person name="Bonometti L."/>
            <person name="Westerberg I."/>
            <person name="Brannstrom I.O."/>
            <person name="Guillou S."/>
            <person name="Cros-Aarteil S."/>
            <person name="Calhoun S."/>
            <person name="Kuo A."/>
            <person name="Mondo S."/>
            <person name="Pangilinan J."/>
            <person name="Riley R."/>
            <person name="Labutti K."/>
            <person name="Andreopoulos B."/>
            <person name="Lipzen A."/>
            <person name="Chen C."/>
            <person name="Yanf M."/>
            <person name="Daum C."/>
            <person name="Ng V."/>
            <person name="Clum A."/>
            <person name="Steindorff A."/>
            <person name="Ohm R."/>
            <person name="Martin F."/>
            <person name="Silar P."/>
            <person name="Natvig D."/>
            <person name="Lalanne C."/>
            <person name="Gautier V."/>
            <person name="Ament-Velasquez S.L."/>
            <person name="Kruys A."/>
            <person name="Hutchinson M.I."/>
            <person name="Powell A.J."/>
            <person name="Barry K."/>
            <person name="Miller A.N."/>
            <person name="Grigoriev I.V."/>
            <person name="Debuchy R."/>
            <person name="Gladieux P."/>
            <person name="Thoren M.H."/>
            <person name="Johannesson H."/>
        </authorList>
    </citation>
    <scope>NUCLEOTIDE SEQUENCE</scope>
    <source>
        <strain evidence="4">CBS 168.71</strain>
    </source>
</reference>
<gene>
    <name evidence="4" type="ORF">B0H64DRAFT_206850</name>
</gene>
<reference evidence="4" key="1">
    <citation type="journal article" date="2023" name="Mol. Phylogenet. Evol.">
        <title>Genome-scale phylogeny and comparative genomics of the fungal order Sordariales.</title>
        <authorList>
            <person name="Hensen N."/>
            <person name="Bonometti L."/>
            <person name="Westerberg I."/>
            <person name="Brannstrom I.O."/>
            <person name="Guillou S."/>
            <person name="Cros-Aarteil S."/>
            <person name="Calhoun S."/>
            <person name="Haridas S."/>
            <person name="Kuo A."/>
            <person name="Mondo S."/>
            <person name="Pangilinan J."/>
            <person name="Riley R."/>
            <person name="LaButti K."/>
            <person name="Andreopoulos B."/>
            <person name="Lipzen A."/>
            <person name="Chen C."/>
            <person name="Yan M."/>
            <person name="Daum C."/>
            <person name="Ng V."/>
            <person name="Clum A."/>
            <person name="Steindorff A."/>
            <person name="Ohm R.A."/>
            <person name="Martin F."/>
            <person name="Silar P."/>
            <person name="Natvig D.O."/>
            <person name="Lalanne C."/>
            <person name="Gautier V."/>
            <person name="Ament-Velasquez S.L."/>
            <person name="Kruys A."/>
            <person name="Hutchinson M.I."/>
            <person name="Powell A.J."/>
            <person name="Barry K."/>
            <person name="Miller A.N."/>
            <person name="Grigoriev I.V."/>
            <person name="Debuchy R."/>
            <person name="Gladieux P."/>
            <person name="Hiltunen Thoren M."/>
            <person name="Johannesson H."/>
        </authorList>
    </citation>
    <scope>NUCLEOTIDE SEQUENCE</scope>
    <source>
        <strain evidence="4">CBS 168.71</strain>
    </source>
</reference>
<name>A0AAE0HAT8_9PEZI</name>
<dbReference type="CDD" id="cd03109">
    <property type="entry name" value="DTBS"/>
    <property type="match status" value="1"/>
</dbReference>
<comment type="caution">
    <text evidence="4">The sequence shown here is derived from an EMBL/GenBank/DDBJ whole genome shotgun (WGS) entry which is preliminary data.</text>
</comment>
<evidence type="ECO:0000313" key="4">
    <source>
        <dbReference type="EMBL" id="KAK3293152.1"/>
    </source>
</evidence>
<dbReference type="GO" id="GO:0004015">
    <property type="term" value="F:adenosylmethionine-8-amino-7-oxononanoate transaminase activity"/>
    <property type="evidence" value="ECO:0007669"/>
    <property type="project" value="TreeGrafter"/>
</dbReference>
<dbReference type="PANTHER" id="PTHR42684">
    <property type="entry name" value="ADENOSYLMETHIONINE-8-AMINO-7-OXONONANOATE AMINOTRANSFERASE"/>
    <property type="match status" value="1"/>
</dbReference>
<dbReference type="SUPFAM" id="SSF52540">
    <property type="entry name" value="P-loop containing nucleoside triphosphate hydrolases"/>
    <property type="match status" value="1"/>
</dbReference>
<dbReference type="Gene3D" id="3.40.50.300">
    <property type="entry name" value="P-loop containing nucleotide triphosphate hydrolases"/>
    <property type="match status" value="1"/>
</dbReference>
<keyword evidence="1" id="KW-0032">Aminotransferase</keyword>
<evidence type="ECO:0000256" key="2">
    <source>
        <dbReference type="ARBA" id="ARBA00022679"/>
    </source>
</evidence>
<feature type="compositionally biased region" description="Polar residues" evidence="3">
    <location>
        <begin position="101"/>
        <end position="111"/>
    </location>
</feature>
<dbReference type="EMBL" id="JAUEPN010000006">
    <property type="protein sequence ID" value="KAK3293152.1"/>
    <property type="molecule type" value="Genomic_DNA"/>
</dbReference>
<evidence type="ECO:0000313" key="5">
    <source>
        <dbReference type="Proteomes" id="UP001278766"/>
    </source>
</evidence>
<proteinExistence type="predicted"/>
<dbReference type="GeneID" id="87836301"/>
<evidence type="ECO:0000256" key="3">
    <source>
        <dbReference type="SAM" id="MobiDB-lite"/>
    </source>
</evidence>
<dbReference type="Proteomes" id="UP001278766">
    <property type="component" value="Unassembled WGS sequence"/>
</dbReference>
<evidence type="ECO:0000256" key="1">
    <source>
        <dbReference type="ARBA" id="ARBA00022576"/>
    </source>
</evidence>